<keyword evidence="3 7" id="KW-0081">Bacteriolytic enzyme</keyword>
<dbReference type="InterPro" id="IPR023346">
    <property type="entry name" value="Lysozyme-like_dom_sf"/>
</dbReference>
<protein>
    <recommendedName>
        <fullName evidence="7">Lysozyme</fullName>
        <ecNumber evidence="7">3.2.1.17</ecNumber>
    </recommendedName>
</protein>
<evidence type="ECO:0000256" key="2">
    <source>
        <dbReference type="ARBA" id="ARBA00022529"/>
    </source>
</evidence>
<dbReference type="GO" id="GO:0009253">
    <property type="term" value="P:peptidoglycan catabolic process"/>
    <property type="evidence" value="ECO:0007669"/>
    <property type="project" value="InterPro"/>
</dbReference>
<feature type="transmembrane region" description="Helical" evidence="9">
    <location>
        <begin position="54"/>
        <end position="71"/>
    </location>
</feature>
<dbReference type="PANTHER" id="PTHR38107">
    <property type="match status" value="1"/>
</dbReference>
<evidence type="ECO:0000256" key="5">
    <source>
        <dbReference type="ARBA" id="ARBA00023200"/>
    </source>
</evidence>
<keyword evidence="4 7" id="KW-0378">Hydrolase</keyword>
<evidence type="ECO:0000313" key="11">
    <source>
        <dbReference type="Proteomes" id="UP000010471"/>
    </source>
</evidence>
<dbReference type="eggNOG" id="COG3772">
    <property type="taxonomic scope" value="Bacteria"/>
</dbReference>
<dbReference type="EMBL" id="CP003630">
    <property type="protein sequence ID" value="AFZ17656.1"/>
    <property type="molecule type" value="Genomic_DNA"/>
</dbReference>
<evidence type="ECO:0000256" key="4">
    <source>
        <dbReference type="ARBA" id="ARBA00022801"/>
    </source>
</evidence>
<evidence type="ECO:0000256" key="1">
    <source>
        <dbReference type="ARBA" id="ARBA00000632"/>
    </source>
</evidence>
<gene>
    <name evidence="10" type="ORF">Mic7113_1798</name>
</gene>
<evidence type="ECO:0000256" key="7">
    <source>
        <dbReference type="RuleBase" id="RU003788"/>
    </source>
</evidence>
<dbReference type="EC" id="3.2.1.17" evidence="7"/>
<dbReference type="NCBIfam" id="NF033634">
    <property type="entry name" value="SLATT_1"/>
    <property type="match status" value="1"/>
</dbReference>
<organism evidence="10 11">
    <name type="scientific">Allocoleopsis franciscana PCC 7113</name>
    <dbReference type="NCBI Taxonomy" id="1173027"/>
    <lineage>
        <taxon>Bacteria</taxon>
        <taxon>Bacillati</taxon>
        <taxon>Cyanobacteriota</taxon>
        <taxon>Cyanophyceae</taxon>
        <taxon>Coleofasciculales</taxon>
        <taxon>Coleofasciculaceae</taxon>
        <taxon>Allocoleopsis</taxon>
        <taxon>Allocoleopsis franciscana</taxon>
    </lineage>
</organism>
<evidence type="ECO:0000256" key="6">
    <source>
        <dbReference type="ARBA" id="ARBA00023295"/>
    </source>
</evidence>
<feature type="region of interest" description="Disordered" evidence="8">
    <location>
        <begin position="204"/>
        <end position="224"/>
    </location>
</feature>
<dbReference type="STRING" id="1173027.Mic7113_1798"/>
<dbReference type="InterPro" id="IPR025325">
    <property type="entry name" value="DUF4231"/>
</dbReference>
<keyword evidence="11" id="KW-1185">Reference proteome</keyword>
<sequence>MAKETYKQFLKRNLSGMIDRLDLDEFRKDALKARWLDQLLWLESSAAKAKTRFYTLRLITIVGGVITPALVSLNHGQVRIREVFTWTAFGMAQAVAISAAVEELFGFNVRYRTFRNTAEGLKVEGWQYFQLTGHYNRYRSHSGAYVEFAGRVEGLIQQDIEGYLAQVQQADDASRQARDQAKEMAATTTTITAERLNQILEEREKERQLAPPPPPQEVTSTPQVEAELVSVTSTVAVKETNGNGLPKVDLSIWENVIDLPADAKPEPKPQTQNGSTNGNPTGRRMNAAGMRILKECEGLYLNSYKCPAGVWTIGYGCTKGIRPGMTITEAEAEEMLRKELTEFEKGVERILSHIPLNENQFSALVSLTYNCGMEPITEGMTIRRKLEARDYRGAAEGFLLWNKGGGRVLPGLVKRREMERKLFLTEV</sequence>
<dbReference type="InterPro" id="IPR033907">
    <property type="entry name" value="Endolysin_autolysin"/>
</dbReference>
<dbReference type="Pfam" id="PF00959">
    <property type="entry name" value="Phage_lysozyme"/>
    <property type="match status" value="1"/>
</dbReference>
<proteinExistence type="inferred from homology"/>
<dbReference type="GO" id="GO:0016998">
    <property type="term" value="P:cell wall macromolecule catabolic process"/>
    <property type="evidence" value="ECO:0007669"/>
    <property type="project" value="InterPro"/>
</dbReference>
<keyword evidence="6 7" id="KW-0326">Glycosidase</keyword>
<dbReference type="InterPro" id="IPR051018">
    <property type="entry name" value="Bacteriophage_GH24"/>
</dbReference>
<keyword evidence="9" id="KW-0472">Membrane</keyword>
<dbReference type="Pfam" id="PF14015">
    <property type="entry name" value="DUF4231"/>
    <property type="match status" value="1"/>
</dbReference>
<dbReference type="SUPFAM" id="SSF53955">
    <property type="entry name" value="Lysozyme-like"/>
    <property type="match status" value="1"/>
</dbReference>
<dbReference type="RefSeq" id="WP_015181808.1">
    <property type="nucleotide sequence ID" value="NC_019738.1"/>
</dbReference>
<reference evidence="10 11" key="1">
    <citation type="submission" date="2012-06" db="EMBL/GenBank/DDBJ databases">
        <title>Finished chromosome of genome of Microcoleus sp. PCC 7113.</title>
        <authorList>
            <consortium name="US DOE Joint Genome Institute"/>
            <person name="Gugger M."/>
            <person name="Coursin T."/>
            <person name="Rippka R."/>
            <person name="Tandeau De Marsac N."/>
            <person name="Huntemann M."/>
            <person name="Wei C.-L."/>
            <person name="Han J."/>
            <person name="Detter J.C."/>
            <person name="Han C."/>
            <person name="Tapia R."/>
            <person name="Chen A."/>
            <person name="Kyrpides N."/>
            <person name="Mavromatis K."/>
            <person name="Markowitz V."/>
            <person name="Szeto E."/>
            <person name="Ivanova N."/>
            <person name="Pagani I."/>
            <person name="Pati A."/>
            <person name="Goodwin L."/>
            <person name="Nordberg H.P."/>
            <person name="Cantor M.N."/>
            <person name="Hua S.X."/>
            <person name="Woyke T."/>
            <person name="Kerfeld C.A."/>
        </authorList>
    </citation>
    <scope>NUCLEOTIDE SEQUENCE [LARGE SCALE GENOMIC DNA]</scope>
    <source>
        <strain evidence="10 11">PCC 7113</strain>
    </source>
</reference>
<dbReference type="Gene3D" id="1.10.530.40">
    <property type="match status" value="1"/>
</dbReference>
<keyword evidence="9" id="KW-1133">Transmembrane helix</keyword>
<name>K9WCX5_9CYAN</name>
<dbReference type="CDD" id="cd00737">
    <property type="entry name" value="lyz_endolysin_autolysin"/>
    <property type="match status" value="1"/>
</dbReference>
<evidence type="ECO:0000313" key="10">
    <source>
        <dbReference type="EMBL" id="AFZ17656.1"/>
    </source>
</evidence>
<feature type="compositionally biased region" description="Polar residues" evidence="8">
    <location>
        <begin position="269"/>
        <end position="280"/>
    </location>
</feature>
<feature type="region of interest" description="Disordered" evidence="8">
    <location>
        <begin position="261"/>
        <end position="283"/>
    </location>
</feature>
<evidence type="ECO:0000256" key="8">
    <source>
        <dbReference type="SAM" id="MobiDB-lite"/>
    </source>
</evidence>
<dbReference type="PANTHER" id="PTHR38107:SF3">
    <property type="entry name" value="LYSOZYME RRRD-RELATED"/>
    <property type="match status" value="1"/>
</dbReference>
<dbReference type="GO" id="GO:0042742">
    <property type="term" value="P:defense response to bacterium"/>
    <property type="evidence" value="ECO:0007669"/>
    <property type="project" value="UniProtKB-KW"/>
</dbReference>
<keyword evidence="2 7" id="KW-0929">Antimicrobial</keyword>
<keyword evidence="9" id="KW-0812">Transmembrane</keyword>
<dbReference type="InterPro" id="IPR023347">
    <property type="entry name" value="Lysozyme_dom_sf"/>
</dbReference>
<dbReference type="AlphaFoldDB" id="K9WCX5"/>
<dbReference type="InterPro" id="IPR034690">
    <property type="entry name" value="Endolysin_T4_type"/>
</dbReference>
<comment type="catalytic activity">
    <reaction evidence="1 7">
        <text>Hydrolysis of (1-&gt;4)-beta-linkages between N-acetylmuramic acid and N-acetyl-D-glucosamine residues in a peptidoglycan and between N-acetyl-D-glucosamine residues in chitodextrins.</text>
        <dbReference type="EC" id="3.2.1.17"/>
    </reaction>
</comment>
<dbReference type="InterPro" id="IPR002196">
    <property type="entry name" value="Glyco_hydro_24"/>
</dbReference>
<evidence type="ECO:0000256" key="9">
    <source>
        <dbReference type="SAM" id="Phobius"/>
    </source>
</evidence>
<dbReference type="HOGENOM" id="CLU_642229_0_0_3"/>
<dbReference type="KEGG" id="mic:Mic7113_1798"/>
<dbReference type="Proteomes" id="UP000010471">
    <property type="component" value="Chromosome"/>
</dbReference>
<accession>K9WCX5</accession>
<feature type="transmembrane region" description="Helical" evidence="9">
    <location>
        <begin position="83"/>
        <end position="105"/>
    </location>
</feature>
<evidence type="ECO:0000256" key="3">
    <source>
        <dbReference type="ARBA" id="ARBA00022638"/>
    </source>
</evidence>
<dbReference type="GO" id="GO:0031640">
    <property type="term" value="P:killing of cells of another organism"/>
    <property type="evidence" value="ECO:0007669"/>
    <property type="project" value="UniProtKB-KW"/>
</dbReference>
<dbReference type="GO" id="GO:0003796">
    <property type="term" value="F:lysozyme activity"/>
    <property type="evidence" value="ECO:0007669"/>
    <property type="project" value="UniProtKB-EC"/>
</dbReference>
<comment type="similarity">
    <text evidence="7">Belongs to the glycosyl hydrolase 24 family.</text>
</comment>
<dbReference type="HAMAP" id="MF_04110">
    <property type="entry name" value="ENDOLYSIN_T4"/>
    <property type="match status" value="1"/>
</dbReference>
<keyword evidence="5" id="KW-1035">Host cytoplasm</keyword>